<evidence type="ECO:0000256" key="1">
    <source>
        <dbReference type="SAM" id="MobiDB-lite"/>
    </source>
</evidence>
<organism evidence="2 3">
    <name type="scientific">Klenkia terrae</name>
    <dbReference type="NCBI Taxonomy" id="1052259"/>
    <lineage>
        <taxon>Bacteria</taxon>
        <taxon>Bacillati</taxon>
        <taxon>Actinomycetota</taxon>
        <taxon>Actinomycetes</taxon>
        <taxon>Geodermatophilales</taxon>
        <taxon>Geodermatophilaceae</taxon>
        <taxon>Klenkia</taxon>
    </lineage>
</organism>
<evidence type="ECO:0000313" key="2">
    <source>
        <dbReference type="EMBL" id="MEI4281082.1"/>
    </source>
</evidence>
<feature type="region of interest" description="Disordered" evidence="1">
    <location>
        <begin position="1"/>
        <end position="26"/>
    </location>
</feature>
<dbReference type="RefSeq" id="WP_225235251.1">
    <property type="nucleotide sequence ID" value="NZ_JBAPLV010000036.1"/>
</dbReference>
<sequence>MDQTKARSNESVVCPECGQPTTPRQLGEWGHCRKCRTADSRAVQPLRW</sequence>
<dbReference type="EMBL" id="JBAPLV010000036">
    <property type="protein sequence ID" value="MEI4281082.1"/>
    <property type="molecule type" value="Genomic_DNA"/>
</dbReference>
<reference evidence="2 3" key="1">
    <citation type="submission" date="2024-03" db="EMBL/GenBank/DDBJ databases">
        <title>Draft genome sequence of Klenkia terrae.</title>
        <authorList>
            <person name="Duangmal K."/>
            <person name="Chantavorakit T."/>
        </authorList>
    </citation>
    <scope>NUCLEOTIDE SEQUENCE [LARGE SCALE GENOMIC DNA]</scope>
    <source>
        <strain evidence="2 3">JCM 17786</strain>
    </source>
</reference>
<proteinExistence type="predicted"/>
<name>A0ABU8EBT9_9ACTN</name>
<evidence type="ECO:0000313" key="3">
    <source>
        <dbReference type="Proteomes" id="UP001373496"/>
    </source>
</evidence>
<accession>A0ABU8EBT9</accession>
<gene>
    <name evidence="2" type="ORF">UXQ13_21605</name>
</gene>
<dbReference type="Proteomes" id="UP001373496">
    <property type="component" value="Unassembled WGS sequence"/>
</dbReference>
<protein>
    <submittedName>
        <fullName evidence="2">Uncharacterized protein</fullName>
    </submittedName>
</protein>
<keyword evidence="3" id="KW-1185">Reference proteome</keyword>
<comment type="caution">
    <text evidence="2">The sequence shown here is derived from an EMBL/GenBank/DDBJ whole genome shotgun (WGS) entry which is preliminary data.</text>
</comment>